<dbReference type="PANTHER" id="PTHR43877:SF2">
    <property type="entry name" value="AMINOALKYLPHOSPHONATE N-ACETYLTRANSFERASE-RELATED"/>
    <property type="match status" value="1"/>
</dbReference>
<evidence type="ECO:0000256" key="2">
    <source>
        <dbReference type="ARBA" id="ARBA00023315"/>
    </source>
</evidence>
<keyword evidence="1 4" id="KW-0808">Transferase</keyword>
<dbReference type="InterPro" id="IPR016181">
    <property type="entry name" value="Acyl_CoA_acyltransferase"/>
</dbReference>
<reference evidence="4 5" key="1">
    <citation type="submission" date="2024-09" db="EMBL/GenBank/DDBJ databases">
        <authorList>
            <person name="Sun Q."/>
            <person name="Mori K."/>
        </authorList>
    </citation>
    <scope>NUCLEOTIDE SEQUENCE [LARGE SCALE GENOMIC DNA]</scope>
    <source>
        <strain evidence="4 5">JCM 4414</strain>
    </source>
</reference>
<proteinExistence type="predicted"/>
<dbReference type="Pfam" id="PF00583">
    <property type="entry name" value="Acetyltransf_1"/>
    <property type="match status" value="1"/>
</dbReference>
<feature type="domain" description="N-acetyltransferase" evidence="3">
    <location>
        <begin position="10"/>
        <end position="154"/>
    </location>
</feature>
<dbReference type="SUPFAM" id="SSF55729">
    <property type="entry name" value="Acyl-CoA N-acyltransferases (Nat)"/>
    <property type="match status" value="1"/>
</dbReference>
<evidence type="ECO:0000313" key="4">
    <source>
        <dbReference type="EMBL" id="MFB9557371.1"/>
    </source>
</evidence>
<dbReference type="Proteomes" id="UP001589716">
    <property type="component" value="Unassembled WGS sequence"/>
</dbReference>
<dbReference type="EMBL" id="JBHMCT010000015">
    <property type="protein sequence ID" value="MFB9557371.1"/>
    <property type="molecule type" value="Genomic_DNA"/>
</dbReference>
<accession>A0ABV5QXJ8</accession>
<gene>
    <name evidence="4" type="ORF">ACFFTP_24690</name>
</gene>
<dbReference type="PROSITE" id="PS51186">
    <property type="entry name" value="GNAT"/>
    <property type="match status" value="1"/>
</dbReference>
<protein>
    <submittedName>
        <fullName evidence="4">GNAT family N-acetyltransferase</fullName>
        <ecNumber evidence="4">2.3.-.-</ecNumber>
    </submittedName>
</protein>
<dbReference type="EC" id="2.3.-.-" evidence="4"/>
<dbReference type="PANTHER" id="PTHR43877">
    <property type="entry name" value="AMINOALKYLPHOSPHONATE N-ACETYLTRANSFERASE-RELATED-RELATED"/>
    <property type="match status" value="1"/>
</dbReference>
<dbReference type="Gene3D" id="3.40.630.30">
    <property type="match status" value="1"/>
</dbReference>
<dbReference type="InterPro" id="IPR050832">
    <property type="entry name" value="Bact_Acetyltransf"/>
</dbReference>
<evidence type="ECO:0000256" key="1">
    <source>
        <dbReference type="ARBA" id="ARBA00022679"/>
    </source>
</evidence>
<dbReference type="RefSeq" id="WP_345487346.1">
    <property type="nucleotide sequence ID" value="NZ_BAAAWU010000001.1"/>
</dbReference>
<dbReference type="CDD" id="cd04301">
    <property type="entry name" value="NAT_SF"/>
    <property type="match status" value="1"/>
</dbReference>
<keyword evidence="2 4" id="KW-0012">Acyltransferase</keyword>
<evidence type="ECO:0000313" key="5">
    <source>
        <dbReference type="Proteomes" id="UP001589716"/>
    </source>
</evidence>
<dbReference type="GO" id="GO:0016746">
    <property type="term" value="F:acyltransferase activity"/>
    <property type="evidence" value="ECO:0007669"/>
    <property type="project" value="UniProtKB-KW"/>
</dbReference>
<dbReference type="InterPro" id="IPR000182">
    <property type="entry name" value="GNAT_dom"/>
</dbReference>
<sequence>MSYAHTEPNWSLRPGRAEDVEVIAELRARVMRDDLERLGRYDEHRVRKRLRDGFSPAHTSVVETDGAFAGCVTLRPAENGGGLHLEHFYLVPEAQGRGLGTAVLRALLARPDARRVPVRLVVLQGSAARRLYEREGFTVEAEDPVDVWMVREPAAGR</sequence>
<keyword evidence="5" id="KW-1185">Reference proteome</keyword>
<evidence type="ECO:0000259" key="3">
    <source>
        <dbReference type="PROSITE" id="PS51186"/>
    </source>
</evidence>
<organism evidence="4 5">
    <name type="scientific">Streptomyces roseoviridis</name>
    <dbReference type="NCBI Taxonomy" id="67361"/>
    <lineage>
        <taxon>Bacteria</taxon>
        <taxon>Bacillati</taxon>
        <taxon>Actinomycetota</taxon>
        <taxon>Actinomycetes</taxon>
        <taxon>Kitasatosporales</taxon>
        <taxon>Streptomycetaceae</taxon>
        <taxon>Streptomyces</taxon>
    </lineage>
</organism>
<name>A0ABV5QXJ8_9ACTN</name>
<comment type="caution">
    <text evidence="4">The sequence shown here is derived from an EMBL/GenBank/DDBJ whole genome shotgun (WGS) entry which is preliminary data.</text>
</comment>